<accession>A0ABV7JH76</accession>
<dbReference type="InterPro" id="IPR013325">
    <property type="entry name" value="RNA_pol_sigma_r2"/>
</dbReference>
<dbReference type="Proteomes" id="UP001595533">
    <property type="component" value="Unassembled WGS sequence"/>
</dbReference>
<proteinExistence type="predicted"/>
<dbReference type="SUPFAM" id="SSF88946">
    <property type="entry name" value="Sigma2 domain of RNA polymerase sigma factors"/>
    <property type="match status" value="1"/>
</dbReference>
<reference evidence="3" key="1">
    <citation type="journal article" date="2019" name="Int. J. Syst. Evol. Microbiol.">
        <title>The Global Catalogue of Microorganisms (GCM) 10K type strain sequencing project: providing services to taxonomists for standard genome sequencing and annotation.</title>
        <authorList>
            <consortium name="The Broad Institute Genomics Platform"/>
            <consortium name="The Broad Institute Genome Sequencing Center for Infectious Disease"/>
            <person name="Wu L."/>
            <person name="Ma J."/>
        </authorList>
    </citation>
    <scope>NUCLEOTIDE SEQUENCE [LARGE SCALE GENOMIC DNA]</scope>
    <source>
        <strain evidence="3">KCTC 42953</strain>
    </source>
</reference>
<comment type="caution">
    <text evidence="2">The sequence shown here is derived from an EMBL/GenBank/DDBJ whole genome shotgun (WGS) entry which is preliminary data.</text>
</comment>
<dbReference type="EMBL" id="JBHRTS010000008">
    <property type="protein sequence ID" value="MFC3195441.1"/>
    <property type="molecule type" value="Genomic_DNA"/>
</dbReference>
<dbReference type="InterPro" id="IPR053812">
    <property type="entry name" value="HTH_Sigma70_ECF-like"/>
</dbReference>
<gene>
    <name evidence="2" type="ORF">ACFODZ_14395</name>
</gene>
<feature type="domain" description="RNA polymerase sigma-70 ECF-like HTH" evidence="1">
    <location>
        <begin position="5"/>
        <end position="175"/>
    </location>
</feature>
<name>A0ABV7JH76_9GAMM</name>
<dbReference type="Pfam" id="PF07638">
    <property type="entry name" value="Sigma70_ECF"/>
    <property type="match status" value="1"/>
</dbReference>
<keyword evidence="3" id="KW-1185">Reference proteome</keyword>
<sequence>MQAGDITTLLTRTNDDPEALNQVYSLLYDEIKRIAAYHLKQFHNHQTISPTVVANECYLKLVGQQHIPPEDRKHLLNYLSKVMRRFIIDQIRSKNRDKRKAHIEHITLQHLMGQDDVSIDDLELDQLIDHLFAVDQELAELFQQKLFFGFTFKELSEINQLSERQVIRKWNQAKALILTIIEHHHGSE</sequence>
<organism evidence="2 3">
    <name type="scientific">Marinicella sediminis</name>
    <dbReference type="NCBI Taxonomy" id="1792834"/>
    <lineage>
        <taxon>Bacteria</taxon>
        <taxon>Pseudomonadati</taxon>
        <taxon>Pseudomonadota</taxon>
        <taxon>Gammaproteobacteria</taxon>
        <taxon>Lysobacterales</taxon>
        <taxon>Marinicellaceae</taxon>
        <taxon>Marinicella</taxon>
    </lineage>
</organism>
<dbReference type="RefSeq" id="WP_077412647.1">
    <property type="nucleotide sequence ID" value="NZ_JBHRTS010000008.1"/>
</dbReference>
<evidence type="ECO:0000313" key="3">
    <source>
        <dbReference type="Proteomes" id="UP001595533"/>
    </source>
</evidence>
<dbReference type="Gene3D" id="1.10.1740.10">
    <property type="match status" value="1"/>
</dbReference>
<protein>
    <submittedName>
        <fullName evidence="2">ECF-type sigma factor</fullName>
    </submittedName>
</protein>
<evidence type="ECO:0000259" key="1">
    <source>
        <dbReference type="Pfam" id="PF07638"/>
    </source>
</evidence>
<evidence type="ECO:0000313" key="2">
    <source>
        <dbReference type="EMBL" id="MFC3195441.1"/>
    </source>
</evidence>